<proteinExistence type="inferred from homology"/>
<dbReference type="GO" id="GO:0047750">
    <property type="term" value="F:cholestenol delta-isomerase activity"/>
    <property type="evidence" value="ECO:0007669"/>
    <property type="project" value="InterPro"/>
</dbReference>
<feature type="domain" description="EXPERA" evidence="15">
    <location>
        <begin position="63"/>
        <end position="209"/>
    </location>
</feature>
<feature type="transmembrane region" description="Helical" evidence="14">
    <location>
        <begin position="31"/>
        <end position="53"/>
    </location>
</feature>
<keyword evidence="3" id="KW-0444">Lipid biosynthesis</keyword>
<evidence type="ECO:0000256" key="1">
    <source>
        <dbReference type="ARBA" id="ARBA00004141"/>
    </source>
</evidence>
<keyword evidence="10" id="KW-1207">Sterol metabolism</keyword>
<keyword evidence="9 13" id="KW-0472">Membrane</keyword>
<evidence type="ECO:0000256" key="14">
    <source>
        <dbReference type="SAM" id="Phobius"/>
    </source>
</evidence>
<keyword evidence="6 13" id="KW-1133">Transmembrane helix</keyword>
<evidence type="ECO:0000256" key="7">
    <source>
        <dbReference type="ARBA" id="ARBA00023011"/>
    </source>
</evidence>
<dbReference type="GO" id="GO:0016126">
    <property type="term" value="P:sterol biosynthetic process"/>
    <property type="evidence" value="ECO:0007669"/>
    <property type="project" value="UniProtKB-KW"/>
</dbReference>
<evidence type="ECO:0000313" key="17">
    <source>
        <dbReference type="Proteomes" id="UP001251528"/>
    </source>
</evidence>
<keyword evidence="8" id="KW-0443">Lipid metabolism</keyword>
<evidence type="ECO:0000259" key="15">
    <source>
        <dbReference type="PROSITE" id="PS51751"/>
    </source>
</evidence>
<comment type="similarity">
    <text evidence="2">Belongs to the EBP family.</text>
</comment>
<reference evidence="16" key="1">
    <citation type="submission" date="2023-06" db="EMBL/GenBank/DDBJ databases">
        <title>Conoideocrella luteorostrata (Hypocreales: Clavicipitaceae), a potential biocontrol fungus for elongate hemlock scale in United States Christmas tree production areas.</title>
        <authorList>
            <person name="Barrett H."/>
            <person name="Lovett B."/>
            <person name="Macias A.M."/>
            <person name="Stajich J.E."/>
            <person name="Kasson M.T."/>
        </authorList>
    </citation>
    <scope>NUCLEOTIDE SEQUENCE</scope>
    <source>
        <strain evidence="16">ARSEF 14590</strain>
    </source>
</reference>
<evidence type="ECO:0000256" key="9">
    <source>
        <dbReference type="ARBA" id="ARBA00023136"/>
    </source>
</evidence>
<gene>
    <name evidence="16" type="ORF">QQS21_007277</name>
</gene>
<organism evidence="16 17">
    <name type="scientific">Conoideocrella luteorostrata</name>
    <dbReference type="NCBI Taxonomy" id="1105319"/>
    <lineage>
        <taxon>Eukaryota</taxon>
        <taxon>Fungi</taxon>
        <taxon>Dikarya</taxon>
        <taxon>Ascomycota</taxon>
        <taxon>Pezizomycotina</taxon>
        <taxon>Sordariomycetes</taxon>
        <taxon>Hypocreomycetidae</taxon>
        <taxon>Hypocreales</taxon>
        <taxon>Clavicipitaceae</taxon>
        <taxon>Conoideocrella</taxon>
    </lineage>
</organism>
<dbReference type="GO" id="GO:0005783">
    <property type="term" value="C:endoplasmic reticulum"/>
    <property type="evidence" value="ECO:0007669"/>
    <property type="project" value="TreeGrafter"/>
</dbReference>
<accession>A0AAJ0CNG8</accession>
<keyword evidence="7" id="KW-0756">Sterol biosynthesis</keyword>
<dbReference type="Proteomes" id="UP001251528">
    <property type="component" value="Unassembled WGS sequence"/>
</dbReference>
<name>A0AAJ0CNG8_9HYPO</name>
<comment type="subcellular location">
    <subcellularLocation>
        <location evidence="1">Membrane</location>
        <topology evidence="1">Multi-pass membrane protein</topology>
    </subcellularLocation>
</comment>
<dbReference type="GO" id="GO:0000247">
    <property type="term" value="F:C-8 sterol isomerase activity"/>
    <property type="evidence" value="ECO:0007669"/>
    <property type="project" value="TreeGrafter"/>
</dbReference>
<dbReference type="PANTHER" id="PTHR14207">
    <property type="entry name" value="STEROL ISOMERASE"/>
    <property type="match status" value="1"/>
</dbReference>
<dbReference type="InterPro" id="IPR033118">
    <property type="entry name" value="EXPERA"/>
</dbReference>
<evidence type="ECO:0000313" key="16">
    <source>
        <dbReference type="EMBL" id="KAK2595023.1"/>
    </source>
</evidence>
<evidence type="ECO:0000256" key="3">
    <source>
        <dbReference type="ARBA" id="ARBA00022516"/>
    </source>
</evidence>
<evidence type="ECO:0000256" key="8">
    <source>
        <dbReference type="ARBA" id="ARBA00023098"/>
    </source>
</evidence>
<dbReference type="EMBL" id="JASWJB010000146">
    <property type="protein sequence ID" value="KAK2595023.1"/>
    <property type="molecule type" value="Genomic_DNA"/>
</dbReference>
<evidence type="ECO:0000256" key="4">
    <source>
        <dbReference type="ARBA" id="ARBA00022692"/>
    </source>
</evidence>
<dbReference type="AlphaFoldDB" id="A0AAJ0CNG8"/>
<feature type="transmembrane region" description="Helical" evidence="14">
    <location>
        <begin position="152"/>
        <end position="171"/>
    </location>
</feature>
<keyword evidence="17" id="KW-1185">Reference proteome</keyword>
<evidence type="ECO:0000256" key="11">
    <source>
        <dbReference type="ARBA" id="ARBA00023221"/>
    </source>
</evidence>
<keyword evidence="11" id="KW-0753">Steroid metabolism</keyword>
<comment type="caution">
    <text evidence="16">The sequence shown here is derived from an EMBL/GenBank/DDBJ whole genome shotgun (WGS) entry which is preliminary data.</text>
</comment>
<dbReference type="GO" id="GO:0004769">
    <property type="term" value="F:steroid Delta-isomerase activity"/>
    <property type="evidence" value="ECO:0007669"/>
    <property type="project" value="TreeGrafter"/>
</dbReference>
<keyword evidence="12" id="KW-0413">Isomerase</keyword>
<evidence type="ECO:0000256" key="13">
    <source>
        <dbReference type="PROSITE-ProRule" id="PRU01087"/>
    </source>
</evidence>
<keyword evidence="4 13" id="KW-0812">Transmembrane</keyword>
<feature type="transmembrane region" description="Helical" evidence="14">
    <location>
        <begin position="191"/>
        <end position="213"/>
    </location>
</feature>
<evidence type="ECO:0000256" key="2">
    <source>
        <dbReference type="ARBA" id="ARBA00008337"/>
    </source>
</evidence>
<dbReference type="InterPro" id="IPR007905">
    <property type="entry name" value="EBP"/>
</dbReference>
<feature type="transmembrane region" description="Helical" evidence="14">
    <location>
        <begin position="60"/>
        <end position="81"/>
    </location>
</feature>
<dbReference type="PROSITE" id="PS51751">
    <property type="entry name" value="EXPERA"/>
    <property type="match status" value="1"/>
</dbReference>
<evidence type="ECO:0000256" key="5">
    <source>
        <dbReference type="ARBA" id="ARBA00022955"/>
    </source>
</evidence>
<evidence type="ECO:0000256" key="10">
    <source>
        <dbReference type="ARBA" id="ARBA00023166"/>
    </source>
</evidence>
<feature type="transmembrane region" description="Helical" evidence="14">
    <location>
        <begin position="118"/>
        <end position="140"/>
    </location>
</feature>
<evidence type="ECO:0000256" key="12">
    <source>
        <dbReference type="ARBA" id="ARBA00023235"/>
    </source>
</evidence>
<dbReference type="Pfam" id="PF05241">
    <property type="entry name" value="EBP"/>
    <property type="match status" value="1"/>
</dbReference>
<sequence>MESPIVEALEAHPYYPLGVSIPKYVGNTMGAFNVVSTFCLGCGAIFAMTYLLAVRLRPAIHLYTLLLTFWRVLCGSIHLFFEGYFSYNHVDMAAKTDLFGQLWKEYSLSDSRYLTQDPFLVCMESITAFLWGPIAFFIAYATVTDHHWRFPLQLIVSLGQLYGLLLYYGIFWYNEFVNGVDFSRPERYYYWAYYVLCNAFWIFIPFCQIMYCAHTLADAYKKTKIPAKKHE</sequence>
<evidence type="ECO:0000256" key="6">
    <source>
        <dbReference type="ARBA" id="ARBA00022989"/>
    </source>
</evidence>
<keyword evidence="5" id="KW-0752">Steroid biosynthesis</keyword>
<dbReference type="GO" id="GO:0016020">
    <property type="term" value="C:membrane"/>
    <property type="evidence" value="ECO:0007669"/>
    <property type="project" value="UniProtKB-SubCell"/>
</dbReference>
<dbReference type="PANTHER" id="PTHR14207:SF0">
    <property type="entry name" value="3-BETA-HYDROXYSTEROID-DELTA(8),DELTA(7)-ISOMERASE"/>
    <property type="match status" value="1"/>
</dbReference>
<protein>
    <recommendedName>
        <fullName evidence="15">EXPERA domain-containing protein</fullName>
    </recommendedName>
</protein>